<dbReference type="EMBL" id="CAXDID020000050">
    <property type="protein sequence ID" value="CAL6005068.1"/>
    <property type="molecule type" value="Genomic_DNA"/>
</dbReference>
<reference evidence="1" key="1">
    <citation type="submission" date="2023-06" db="EMBL/GenBank/DDBJ databases">
        <authorList>
            <person name="Kurt Z."/>
        </authorList>
    </citation>
    <scope>NUCLEOTIDE SEQUENCE</scope>
</reference>
<evidence type="ECO:0000313" key="3">
    <source>
        <dbReference type="Proteomes" id="UP001642409"/>
    </source>
</evidence>
<gene>
    <name evidence="2" type="ORF">HINF_LOCUS19189</name>
    <name evidence="1" type="ORF">HINF_LOCUS45131</name>
</gene>
<organism evidence="1">
    <name type="scientific">Hexamita inflata</name>
    <dbReference type="NCBI Taxonomy" id="28002"/>
    <lineage>
        <taxon>Eukaryota</taxon>
        <taxon>Metamonada</taxon>
        <taxon>Diplomonadida</taxon>
        <taxon>Hexamitidae</taxon>
        <taxon>Hexamitinae</taxon>
        <taxon>Hexamita</taxon>
    </lineage>
</organism>
<proteinExistence type="predicted"/>
<keyword evidence="3" id="KW-1185">Reference proteome</keyword>
<evidence type="ECO:0000313" key="2">
    <source>
        <dbReference type="EMBL" id="CAL6005068.1"/>
    </source>
</evidence>
<dbReference type="Proteomes" id="UP001642409">
    <property type="component" value="Unassembled WGS sequence"/>
</dbReference>
<name>A0AA86QK11_9EUKA</name>
<dbReference type="EMBL" id="CATOUU010000889">
    <property type="protein sequence ID" value="CAI9957486.1"/>
    <property type="molecule type" value="Genomic_DNA"/>
</dbReference>
<sequence>MFKEGTRRQFVAQTPDNPLINLFCPPQYIHKNQISTLQFYTNLQFYTISSTAKSSKCSIHELSKYCHAEDKLAIRERAEEIILKFVHAPQNTPALIDEFLGRFTRPQSYLMASKRRKQRRQNKSRTEYYIMISLQQKGFLQTIICASQKLFMRGNASL</sequence>
<reference evidence="2 3" key="2">
    <citation type="submission" date="2024-07" db="EMBL/GenBank/DDBJ databases">
        <authorList>
            <person name="Akdeniz Z."/>
        </authorList>
    </citation>
    <scope>NUCLEOTIDE SEQUENCE [LARGE SCALE GENOMIC DNA]</scope>
</reference>
<evidence type="ECO:0000313" key="1">
    <source>
        <dbReference type="EMBL" id="CAI9957486.1"/>
    </source>
</evidence>
<accession>A0AA86QK11</accession>
<dbReference type="AlphaFoldDB" id="A0AA86QK11"/>
<comment type="caution">
    <text evidence="1">The sequence shown here is derived from an EMBL/GenBank/DDBJ whole genome shotgun (WGS) entry which is preliminary data.</text>
</comment>
<protein>
    <submittedName>
        <fullName evidence="2">Hypothetical_protein</fullName>
    </submittedName>
</protein>